<protein>
    <submittedName>
        <fullName evidence="3">Uncharacterized protein</fullName>
    </submittedName>
</protein>
<dbReference type="Proteomes" id="UP000414233">
    <property type="component" value="Unassembled WGS sequence"/>
</dbReference>
<keyword evidence="2" id="KW-0812">Transmembrane</keyword>
<dbReference type="RefSeq" id="WP_150698372.1">
    <property type="nucleotide sequence ID" value="NZ_CABPRZ010000015.1"/>
</dbReference>
<keyword evidence="2" id="KW-0472">Membrane</keyword>
<feature type="transmembrane region" description="Helical" evidence="2">
    <location>
        <begin position="7"/>
        <end position="25"/>
    </location>
</feature>
<sequence>MAPDWDLVSKLVFPIITAIVVAAIGKRMENRPKLVTYMAHAAGFTLPPAQGPLLTTAGAEPKSQNDALTPPTGAPGAQVHVHSIIVRNTGKKTAFNVRLGHNVQIAHYVIEPRIQHESKTTEAGGWEIIVPALVPNEQIMVSYLYFPPLTWHQINAYTKSDEGIARYLNVFPTPQPPRWIVAGLVSVFYIGVLAITYAAVTSVQWIFAVTHSMGLAK</sequence>
<evidence type="ECO:0000256" key="2">
    <source>
        <dbReference type="SAM" id="Phobius"/>
    </source>
</evidence>
<dbReference type="OrthoDB" id="8563591at2"/>
<proteinExistence type="predicted"/>
<name>A0A5E4X414_9BURK</name>
<dbReference type="AlphaFoldDB" id="A0A5E4X414"/>
<dbReference type="EMBL" id="CABPRZ010000015">
    <property type="protein sequence ID" value="VVE30905.1"/>
    <property type="molecule type" value="Genomic_DNA"/>
</dbReference>
<gene>
    <name evidence="3" type="ORF">PTE30175_03548</name>
</gene>
<evidence type="ECO:0000256" key="1">
    <source>
        <dbReference type="SAM" id="MobiDB-lite"/>
    </source>
</evidence>
<evidence type="ECO:0000313" key="3">
    <source>
        <dbReference type="EMBL" id="VVE30905.1"/>
    </source>
</evidence>
<organism evidence="3 4">
    <name type="scientific">Pandoraea terrae</name>
    <dbReference type="NCBI Taxonomy" id="1537710"/>
    <lineage>
        <taxon>Bacteria</taxon>
        <taxon>Pseudomonadati</taxon>
        <taxon>Pseudomonadota</taxon>
        <taxon>Betaproteobacteria</taxon>
        <taxon>Burkholderiales</taxon>
        <taxon>Burkholderiaceae</taxon>
        <taxon>Pandoraea</taxon>
    </lineage>
</organism>
<accession>A0A5E4X414</accession>
<evidence type="ECO:0000313" key="4">
    <source>
        <dbReference type="Proteomes" id="UP000414233"/>
    </source>
</evidence>
<feature type="region of interest" description="Disordered" evidence="1">
    <location>
        <begin position="53"/>
        <end position="75"/>
    </location>
</feature>
<reference evidence="3 4" key="1">
    <citation type="submission" date="2019-08" db="EMBL/GenBank/DDBJ databases">
        <authorList>
            <person name="Peeters C."/>
        </authorList>
    </citation>
    <scope>NUCLEOTIDE SEQUENCE [LARGE SCALE GENOMIC DNA]</scope>
    <source>
        <strain evidence="3 4">LMG 30175</strain>
    </source>
</reference>
<feature type="transmembrane region" description="Helical" evidence="2">
    <location>
        <begin position="179"/>
        <end position="207"/>
    </location>
</feature>
<keyword evidence="2" id="KW-1133">Transmembrane helix</keyword>
<keyword evidence="4" id="KW-1185">Reference proteome</keyword>